<evidence type="ECO:0000256" key="1">
    <source>
        <dbReference type="ARBA" id="ARBA00004141"/>
    </source>
</evidence>
<comment type="caution">
    <text evidence="10">The sequence shown here is derived from an EMBL/GenBank/DDBJ whole genome shotgun (WGS) entry which is preliminary data.</text>
</comment>
<dbReference type="GO" id="GO:0005794">
    <property type="term" value="C:Golgi apparatus"/>
    <property type="evidence" value="ECO:0007669"/>
    <property type="project" value="TreeGrafter"/>
</dbReference>
<gene>
    <name evidence="10" type="ORF">TRFO_35055</name>
</gene>
<accession>A0A1J4JIK9</accession>
<dbReference type="InterPro" id="IPR001594">
    <property type="entry name" value="Palmitoyltrfase_DHHC"/>
</dbReference>
<feature type="transmembrane region" description="Helical" evidence="8">
    <location>
        <begin position="25"/>
        <end position="52"/>
    </location>
</feature>
<keyword evidence="5 8" id="KW-0472">Membrane</keyword>
<keyword evidence="2 8" id="KW-0808">Transferase</keyword>
<sequence>MCNKCRVGFDHHCRYINNCVTKSNYYIFFFGCLFLVSSAFIGLVQLIIYAAIYRKNKDMFISNASAYYHIQFNVIAFWVLFGVAVLFYLGLAIPMMVLIIYHVFFQVNGISTYDYIMDNISRFPQRLSKFSCVSKSRVRRE</sequence>
<feature type="transmembrane region" description="Helical" evidence="8">
    <location>
        <begin position="72"/>
        <end position="93"/>
    </location>
</feature>
<evidence type="ECO:0000313" key="10">
    <source>
        <dbReference type="EMBL" id="OHS98521.1"/>
    </source>
</evidence>
<evidence type="ECO:0000313" key="11">
    <source>
        <dbReference type="Proteomes" id="UP000179807"/>
    </source>
</evidence>
<evidence type="ECO:0000256" key="6">
    <source>
        <dbReference type="ARBA" id="ARBA00023315"/>
    </source>
</evidence>
<dbReference type="Proteomes" id="UP000179807">
    <property type="component" value="Unassembled WGS sequence"/>
</dbReference>
<dbReference type="GO" id="GO:0006612">
    <property type="term" value="P:protein targeting to membrane"/>
    <property type="evidence" value="ECO:0007669"/>
    <property type="project" value="TreeGrafter"/>
</dbReference>
<proteinExistence type="inferred from homology"/>
<dbReference type="RefSeq" id="XP_068351658.1">
    <property type="nucleotide sequence ID" value="XM_068510028.1"/>
</dbReference>
<keyword evidence="6 8" id="KW-0012">Acyltransferase</keyword>
<dbReference type="Pfam" id="PF01529">
    <property type="entry name" value="DHHC"/>
    <property type="match status" value="1"/>
</dbReference>
<protein>
    <recommendedName>
        <fullName evidence="8">Palmitoyltransferase</fullName>
        <ecNumber evidence="8">2.3.1.225</ecNumber>
    </recommendedName>
</protein>
<feature type="domain" description="Palmitoyltransferase DHHC" evidence="9">
    <location>
        <begin position="2"/>
        <end position="117"/>
    </location>
</feature>
<organism evidence="10 11">
    <name type="scientific">Tritrichomonas foetus</name>
    <dbReference type="NCBI Taxonomy" id="1144522"/>
    <lineage>
        <taxon>Eukaryota</taxon>
        <taxon>Metamonada</taxon>
        <taxon>Parabasalia</taxon>
        <taxon>Tritrichomonadida</taxon>
        <taxon>Tritrichomonadidae</taxon>
        <taxon>Tritrichomonas</taxon>
    </lineage>
</organism>
<reference evidence="10" key="1">
    <citation type="submission" date="2016-10" db="EMBL/GenBank/DDBJ databases">
        <authorList>
            <person name="Benchimol M."/>
            <person name="Almeida L.G."/>
            <person name="Vasconcelos A.T."/>
            <person name="Perreira-Neves A."/>
            <person name="Rosa I.A."/>
            <person name="Tasca T."/>
            <person name="Bogo M.R."/>
            <person name="de Souza W."/>
        </authorList>
    </citation>
    <scope>NUCLEOTIDE SEQUENCE [LARGE SCALE GENOMIC DNA]</scope>
    <source>
        <strain evidence="10">K</strain>
    </source>
</reference>
<keyword evidence="11" id="KW-1185">Reference proteome</keyword>
<dbReference type="OrthoDB" id="9909019at2759"/>
<comment type="similarity">
    <text evidence="7">Belongs to the DHHC palmitoyltransferase family. PFA5 subfamily.</text>
</comment>
<dbReference type="GO" id="GO:0016020">
    <property type="term" value="C:membrane"/>
    <property type="evidence" value="ECO:0007669"/>
    <property type="project" value="UniProtKB-SubCell"/>
</dbReference>
<evidence type="ECO:0000256" key="7">
    <source>
        <dbReference type="ARBA" id="ARBA00038298"/>
    </source>
</evidence>
<dbReference type="GeneID" id="94844732"/>
<dbReference type="PANTHER" id="PTHR22883:SF23">
    <property type="entry name" value="PALMITOYLTRANSFERASE ZDHHC6"/>
    <property type="match status" value="1"/>
</dbReference>
<keyword evidence="4 8" id="KW-1133">Transmembrane helix</keyword>
<name>A0A1J4JIK9_9EUKA</name>
<dbReference type="PANTHER" id="PTHR22883">
    <property type="entry name" value="ZINC FINGER DHHC DOMAIN CONTAINING PROTEIN"/>
    <property type="match status" value="1"/>
</dbReference>
<evidence type="ECO:0000259" key="9">
    <source>
        <dbReference type="Pfam" id="PF01529"/>
    </source>
</evidence>
<dbReference type="GO" id="GO:0005783">
    <property type="term" value="C:endoplasmic reticulum"/>
    <property type="evidence" value="ECO:0007669"/>
    <property type="project" value="TreeGrafter"/>
</dbReference>
<comment type="catalytic activity">
    <reaction evidence="8">
        <text>L-cysteinyl-[protein] + hexadecanoyl-CoA = S-hexadecanoyl-L-cysteinyl-[protein] + CoA</text>
        <dbReference type="Rhea" id="RHEA:36683"/>
        <dbReference type="Rhea" id="RHEA-COMP:10131"/>
        <dbReference type="Rhea" id="RHEA-COMP:11032"/>
        <dbReference type="ChEBI" id="CHEBI:29950"/>
        <dbReference type="ChEBI" id="CHEBI:57287"/>
        <dbReference type="ChEBI" id="CHEBI:57379"/>
        <dbReference type="ChEBI" id="CHEBI:74151"/>
        <dbReference type="EC" id="2.3.1.225"/>
    </reaction>
</comment>
<dbReference type="PROSITE" id="PS50216">
    <property type="entry name" value="DHHC"/>
    <property type="match status" value="1"/>
</dbReference>
<comment type="domain">
    <text evidence="8">The DHHC domain is required for palmitoyltransferase activity.</text>
</comment>
<evidence type="ECO:0000256" key="4">
    <source>
        <dbReference type="ARBA" id="ARBA00022989"/>
    </source>
</evidence>
<dbReference type="InterPro" id="IPR039859">
    <property type="entry name" value="PFA4/ZDH16/20/ERF2-like"/>
</dbReference>
<comment type="subcellular location">
    <subcellularLocation>
        <location evidence="1">Membrane</location>
        <topology evidence="1">Multi-pass membrane protein</topology>
    </subcellularLocation>
</comment>
<dbReference type="GO" id="GO:0019706">
    <property type="term" value="F:protein-cysteine S-palmitoyltransferase activity"/>
    <property type="evidence" value="ECO:0007669"/>
    <property type="project" value="UniProtKB-EC"/>
</dbReference>
<evidence type="ECO:0000256" key="3">
    <source>
        <dbReference type="ARBA" id="ARBA00022692"/>
    </source>
</evidence>
<keyword evidence="3 8" id="KW-0812">Transmembrane</keyword>
<dbReference type="EMBL" id="MLAK01001050">
    <property type="protein sequence ID" value="OHS98521.1"/>
    <property type="molecule type" value="Genomic_DNA"/>
</dbReference>
<evidence type="ECO:0000256" key="8">
    <source>
        <dbReference type="RuleBase" id="RU079119"/>
    </source>
</evidence>
<dbReference type="EC" id="2.3.1.225" evidence="8"/>
<evidence type="ECO:0000256" key="5">
    <source>
        <dbReference type="ARBA" id="ARBA00023136"/>
    </source>
</evidence>
<dbReference type="VEuPathDB" id="TrichDB:TRFO_35055"/>
<dbReference type="AlphaFoldDB" id="A0A1J4JIK9"/>
<evidence type="ECO:0000256" key="2">
    <source>
        <dbReference type="ARBA" id="ARBA00022679"/>
    </source>
</evidence>